<dbReference type="InterPro" id="IPR003772">
    <property type="entry name" value="YceD"/>
</dbReference>
<accession>A0A9D1TVE6</accession>
<evidence type="ECO:0000313" key="1">
    <source>
        <dbReference type="EMBL" id="HIW08238.1"/>
    </source>
</evidence>
<name>A0A9D1TVE6_9FIRM</name>
<dbReference type="EMBL" id="DXHQ01000028">
    <property type="protein sequence ID" value="HIW08238.1"/>
    <property type="molecule type" value="Genomic_DNA"/>
</dbReference>
<dbReference type="Pfam" id="PF02620">
    <property type="entry name" value="YceD"/>
    <property type="match status" value="1"/>
</dbReference>
<dbReference type="AlphaFoldDB" id="A0A9D1TVE6"/>
<comment type="caution">
    <text evidence="1">The sequence shown here is derived from an EMBL/GenBank/DDBJ whole genome shotgun (WGS) entry which is preliminary data.</text>
</comment>
<reference evidence="1" key="1">
    <citation type="journal article" date="2021" name="PeerJ">
        <title>Extensive microbial diversity within the chicken gut microbiome revealed by metagenomics and culture.</title>
        <authorList>
            <person name="Gilroy R."/>
            <person name="Ravi A."/>
            <person name="Getino M."/>
            <person name="Pursley I."/>
            <person name="Horton D.L."/>
            <person name="Alikhan N.F."/>
            <person name="Baker D."/>
            <person name="Gharbi K."/>
            <person name="Hall N."/>
            <person name="Watson M."/>
            <person name="Adriaenssens E.M."/>
            <person name="Foster-Nyarko E."/>
            <person name="Jarju S."/>
            <person name="Secka A."/>
            <person name="Antonio M."/>
            <person name="Oren A."/>
            <person name="Chaudhuri R.R."/>
            <person name="La Ragione R."/>
            <person name="Hildebrand F."/>
            <person name="Pallen M.J."/>
        </authorList>
    </citation>
    <scope>NUCLEOTIDE SEQUENCE</scope>
    <source>
        <strain evidence="1">ChiHcolR34-3080</strain>
    </source>
</reference>
<dbReference type="Proteomes" id="UP000823933">
    <property type="component" value="Unassembled WGS sequence"/>
</dbReference>
<reference evidence="1" key="2">
    <citation type="submission" date="2021-04" db="EMBL/GenBank/DDBJ databases">
        <authorList>
            <person name="Gilroy R."/>
        </authorList>
    </citation>
    <scope>NUCLEOTIDE SEQUENCE</scope>
    <source>
        <strain evidence="1">ChiHcolR34-3080</strain>
    </source>
</reference>
<proteinExistence type="predicted"/>
<protein>
    <submittedName>
        <fullName evidence="1">DUF177 domain-containing protein</fullName>
    </submittedName>
</protein>
<evidence type="ECO:0000313" key="2">
    <source>
        <dbReference type="Proteomes" id="UP000823933"/>
    </source>
</evidence>
<gene>
    <name evidence="1" type="ORF">H9890_02405</name>
</gene>
<sequence>MQFDLRRFIASGRAGWEQTFDCDLSGRDFAGARIDKPVTARFTAQAAGGDEVRMTLRASASVHGECARCLDPVCFDAAVQAEWTARERDLDDPDFELPLNAAGSIDLDDWLYQEFLFQIPGVLLCSSDCPGLCPQCGRKRPCSCPAAPEPDAQPDARLSVLKSLLN</sequence>
<organism evidence="1 2">
    <name type="scientific">Candidatus Faecalibacterium intestinigallinarum</name>
    <dbReference type="NCBI Taxonomy" id="2838581"/>
    <lineage>
        <taxon>Bacteria</taxon>
        <taxon>Bacillati</taxon>
        <taxon>Bacillota</taxon>
        <taxon>Clostridia</taxon>
        <taxon>Eubacteriales</taxon>
        <taxon>Oscillospiraceae</taxon>
        <taxon>Faecalibacterium</taxon>
    </lineage>
</organism>